<evidence type="ECO:0000256" key="6">
    <source>
        <dbReference type="RuleBase" id="RU004475"/>
    </source>
</evidence>
<reference evidence="9" key="1">
    <citation type="journal article" date="2021" name="bioRxiv">
        <title>Whole Genome Assembly and Annotation of Northern Wild Rice, Zizania palustris L., Supports a Whole Genome Duplication in the Zizania Genus.</title>
        <authorList>
            <person name="Haas M."/>
            <person name="Kono T."/>
            <person name="Macchietto M."/>
            <person name="Millas R."/>
            <person name="McGilp L."/>
            <person name="Shao M."/>
            <person name="Duquette J."/>
            <person name="Hirsch C.N."/>
            <person name="Kimball J."/>
        </authorList>
    </citation>
    <scope>NUCLEOTIDE SEQUENCE</scope>
    <source>
        <tissue evidence="9">Fresh leaf tissue</tissue>
    </source>
</reference>
<dbReference type="InterPro" id="IPR045064">
    <property type="entry name" value="Reticulon-like"/>
</dbReference>
<protein>
    <recommendedName>
        <fullName evidence="7">Reticulon-like protein</fullName>
    </recommendedName>
</protein>
<evidence type="ECO:0000313" key="9">
    <source>
        <dbReference type="EMBL" id="KAG8050534.1"/>
    </source>
</evidence>
<evidence type="ECO:0000256" key="2">
    <source>
        <dbReference type="ARBA" id="ARBA00022692"/>
    </source>
</evidence>
<feature type="transmembrane region" description="Helical" evidence="6">
    <location>
        <begin position="292"/>
        <end position="308"/>
    </location>
</feature>
<name>A0A8J5RPT7_ZIZPA</name>
<feature type="transmembrane region" description="Helical" evidence="6">
    <location>
        <begin position="204"/>
        <end position="225"/>
    </location>
</feature>
<comment type="caution">
    <text evidence="9">The sequence shown here is derived from an EMBL/GenBank/DDBJ whole genome shotgun (WGS) entry which is preliminary data.</text>
</comment>
<dbReference type="InterPro" id="IPR002225">
    <property type="entry name" value="3Beta_OHSteriod_DH/Estase"/>
</dbReference>
<evidence type="ECO:0000256" key="1">
    <source>
        <dbReference type="ARBA" id="ARBA00004477"/>
    </source>
</evidence>
<dbReference type="PANTHER" id="PTHR10994:SF193">
    <property type="entry name" value="RETICULON-LIKE PROTEIN"/>
    <property type="match status" value="1"/>
</dbReference>
<reference evidence="9" key="2">
    <citation type="submission" date="2021-02" db="EMBL/GenBank/DDBJ databases">
        <authorList>
            <person name="Kimball J.A."/>
            <person name="Haas M.W."/>
            <person name="Macchietto M."/>
            <person name="Kono T."/>
            <person name="Duquette J."/>
            <person name="Shao M."/>
        </authorList>
    </citation>
    <scope>NUCLEOTIDE SEQUENCE</scope>
    <source>
        <tissue evidence="9">Fresh leaf tissue</tissue>
    </source>
</reference>
<keyword evidence="4 6" id="KW-1133">Transmembrane helix</keyword>
<dbReference type="AlphaFoldDB" id="A0A8J5RPT7"/>
<dbReference type="GO" id="GO:0005789">
    <property type="term" value="C:endoplasmic reticulum membrane"/>
    <property type="evidence" value="ECO:0007669"/>
    <property type="project" value="UniProtKB-SubCell"/>
</dbReference>
<dbReference type="GO" id="GO:0016616">
    <property type="term" value="F:oxidoreductase activity, acting on the CH-OH group of donors, NAD or NADP as acceptor"/>
    <property type="evidence" value="ECO:0007669"/>
    <property type="project" value="InterPro"/>
</dbReference>
<dbReference type="OrthoDB" id="10058185at2759"/>
<accession>A0A8J5RPT7</accession>
<dbReference type="GO" id="GO:0006694">
    <property type="term" value="P:steroid biosynthetic process"/>
    <property type="evidence" value="ECO:0007669"/>
    <property type="project" value="InterPro"/>
</dbReference>
<gene>
    <name evidence="9" type="ORF">GUJ93_ZPchr0009g1793</name>
</gene>
<dbReference type="PROSITE" id="PS50845">
    <property type="entry name" value="RETICULON"/>
    <property type="match status" value="1"/>
</dbReference>
<dbReference type="Pfam" id="PF02453">
    <property type="entry name" value="Reticulon"/>
    <property type="match status" value="1"/>
</dbReference>
<keyword evidence="3 7" id="KW-0256">Endoplasmic reticulum</keyword>
<proteinExistence type="inferred from homology"/>
<comment type="similarity">
    <text evidence="6">Belongs to the 3-beta-HSD family.</text>
</comment>
<keyword evidence="2 6" id="KW-0812">Transmembrane</keyword>
<evidence type="ECO:0000256" key="5">
    <source>
        <dbReference type="ARBA" id="ARBA00023136"/>
    </source>
</evidence>
<feature type="domain" description="Reticulon" evidence="8">
    <location>
        <begin position="164"/>
        <end position="319"/>
    </location>
</feature>
<dbReference type="EMBL" id="JAAALK010000289">
    <property type="protein sequence ID" value="KAG8050534.1"/>
    <property type="molecule type" value="Genomic_DNA"/>
</dbReference>
<dbReference type="PANTHER" id="PTHR10994">
    <property type="entry name" value="RETICULON"/>
    <property type="match status" value="1"/>
</dbReference>
<dbReference type="InterPro" id="IPR003388">
    <property type="entry name" value="Reticulon"/>
</dbReference>
<dbReference type="Pfam" id="PF01073">
    <property type="entry name" value="3Beta_HSD"/>
    <property type="match status" value="1"/>
</dbReference>
<dbReference type="Proteomes" id="UP000729402">
    <property type="component" value="Unassembled WGS sequence"/>
</dbReference>
<evidence type="ECO:0000313" key="10">
    <source>
        <dbReference type="Proteomes" id="UP000729402"/>
    </source>
</evidence>
<evidence type="ECO:0000256" key="3">
    <source>
        <dbReference type="ARBA" id="ARBA00022824"/>
    </source>
</evidence>
<keyword evidence="10" id="KW-1185">Reference proteome</keyword>
<keyword evidence="5 6" id="KW-0472">Membrane</keyword>
<dbReference type="GO" id="GO:0009617">
    <property type="term" value="P:response to bacterium"/>
    <property type="evidence" value="ECO:0007669"/>
    <property type="project" value="InterPro"/>
</dbReference>
<comment type="subcellular location">
    <subcellularLocation>
        <location evidence="1 7">Endoplasmic reticulum membrane</location>
        <topology evidence="1 7">Multi-pass membrane protein</topology>
    </subcellularLocation>
</comment>
<organism evidence="9 10">
    <name type="scientific">Zizania palustris</name>
    <name type="common">Northern wild rice</name>
    <dbReference type="NCBI Taxonomy" id="103762"/>
    <lineage>
        <taxon>Eukaryota</taxon>
        <taxon>Viridiplantae</taxon>
        <taxon>Streptophyta</taxon>
        <taxon>Embryophyta</taxon>
        <taxon>Tracheophyta</taxon>
        <taxon>Spermatophyta</taxon>
        <taxon>Magnoliopsida</taxon>
        <taxon>Liliopsida</taxon>
        <taxon>Poales</taxon>
        <taxon>Poaceae</taxon>
        <taxon>BOP clade</taxon>
        <taxon>Oryzoideae</taxon>
        <taxon>Oryzeae</taxon>
        <taxon>Zizaniinae</taxon>
        <taxon>Zizania</taxon>
    </lineage>
</organism>
<feature type="transmembrane region" description="Helical" evidence="6">
    <location>
        <begin position="176"/>
        <end position="192"/>
    </location>
</feature>
<keyword evidence="6" id="KW-0560">Oxidoreductase</keyword>
<evidence type="ECO:0000256" key="4">
    <source>
        <dbReference type="ARBA" id="ARBA00022989"/>
    </source>
</evidence>
<evidence type="ECO:0000259" key="8">
    <source>
        <dbReference type="PROSITE" id="PS50845"/>
    </source>
</evidence>
<sequence>MCDFTYVENVAHANICAEKALCSNASSVAGKPFFVTNDEPIETWEFMSCLMEAIGYQRTRINLPAKILSFAALFYNMAYHKLGLQISSTSLLDPDTIYFLSCTRTLNTSKANRLLGYRPIVSLEDGIMRIVGSFSELPDNLDLSRKQGSCGPSKAEKLLGHGITADILLWRDEKKTFSYVTVLFLLFYWFLLSDRTFVSSAAKILLVISLALFIHGVLPPQVFGFTVEKVTSDYFEVSQSLLMNPLMWLASLWNGGIHKLRVLGEGDDWTAFLKAVAFLYCMKVIFNFQFRMLMGLALASLFVVFIVYEQCEEEIDSLMHPASHDCVTLCAILEDYCSSNLRIGKPCWVLTAFEGRVFMIAEHFFSAFVCKFPFKIVEMHTVLAAYSV</sequence>
<evidence type="ECO:0000256" key="7">
    <source>
        <dbReference type="RuleBase" id="RU363132"/>
    </source>
</evidence>